<dbReference type="InterPro" id="IPR036148">
    <property type="entry name" value="MmgE/PrpD_sf"/>
</dbReference>
<reference evidence="4 5" key="1">
    <citation type="submission" date="2016-10" db="EMBL/GenBank/DDBJ databases">
        <authorList>
            <person name="de Groot N.N."/>
        </authorList>
    </citation>
    <scope>NUCLEOTIDE SEQUENCE [LARGE SCALE GENOMIC DNA]</scope>
    <source>
        <strain evidence="4 5">DSM 29439</strain>
    </source>
</reference>
<evidence type="ECO:0000256" key="1">
    <source>
        <dbReference type="ARBA" id="ARBA00006174"/>
    </source>
</evidence>
<dbReference type="Proteomes" id="UP000199650">
    <property type="component" value="Unassembled WGS sequence"/>
</dbReference>
<dbReference type="EMBL" id="FOJB01000001">
    <property type="protein sequence ID" value="SEW18212.1"/>
    <property type="molecule type" value="Genomic_DNA"/>
</dbReference>
<dbReference type="Pfam" id="PF03972">
    <property type="entry name" value="MmgE_PrpD_N"/>
    <property type="match status" value="1"/>
</dbReference>
<dbReference type="InterPro" id="IPR005656">
    <property type="entry name" value="MmgE_PrpD"/>
</dbReference>
<feature type="domain" description="MmgE/PrpD N-terminal" evidence="2">
    <location>
        <begin position="22"/>
        <end position="242"/>
    </location>
</feature>
<dbReference type="InterPro" id="IPR042188">
    <property type="entry name" value="MmgE/PrpD_sf_2"/>
</dbReference>
<dbReference type="Gene3D" id="1.10.4100.10">
    <property type="entry name" value="2-methylcitrate dehydratase PrpD"/>
    <property type="match status" value="1"/>
</dbReference>
<dbReference type="Gene3D" id="3.30.1330.120">
    <property type="entry name" value="2-methylcitrate dehydratase PrpD"/>
    <property type="match status" value="1"/>
</dbReference>
<evidence type="ECO:0000313" key="5">
    <source>
        <dbReference type="Proteomes" id="UP000199650"/>
    </source>
</evidence>
<comment type="similarity">
    <text evidence="1">Belongs to the PrpD family.</text>
</comment>
<gene>
    <name evidence="4" type="ORF">SAMN05444851_1928</name>
</gene>
<dbReference type="InterPro" id="IPR045336">
    <property type="entry name" value="MmgE_PrpD_N"/>
</dbReference>
<dbReference type="SUPFAM" id="SSF103378">
    <property type="entry name" value="2-methylcitrate dehydratase PrpD"/>
    <property type="match status" value="1"/>
</dbReference>
<evidence type="ECO:0000313" key="4">
    <source>
        <dbReference type="EMBL" id="SEW18212.1"/>
    </source>
</evidence>
<accession>A0A1I0PUR3</accession>
<protein>
    <submittedName>
        <fullName evidence="4">2-methylcitrate dehydratase PrpD</fullName>
    </submittedName>
</protein>
<keyword evidence="5" id="KW-1185">Reference proteome</keyword>
<dbReference type="STRING" id="1173584.SAMN05444851_1928"/>
<organism evidence="4 5">
    <name type="scientific">Aliiroseovarius sediminilitoris</name>
    <dbReference type="NCBI Taxonomy" id="1173584"/>
    <lineage>
        <taxon>Bacteria</taxon>
        <taxon>Pseudomonadati</taxon>
        <taxon>Pseudomonadota</taxon>
        <taxon>Alphaproteobacteria</taxon>
        <taxon>Rhodobacterales</taxon>
        <taxon>Paracoccaceae</taxon>
        <taxon>Aliiroseovarius</taxon>
    </lineage>
</organism>
<dbReference type="PANTHER" id="PTHR16943:SF8">
    <property type="entry name" value="2-METHYLCITRATE DEHYDRATASE"/>
    <property type="match status" value="1"/>
</dbReference>
<sequence>MGMVMNELTRFGVGPVKGDAGHQAREVMALSLLDWATVTIAGVGEPVARIMREMAVDDGGGAQASVAGLSRKFPVRAAAMVNGTTSHALDYDDTHFAHIGHPSVAVVPAALAIADWIEAPGSDLLDAALVGVEGSIRIGRWLGRSHYQTGFHQTATAGAFGATLAAGRLLALSAHQMTQALGLCATRAAGLKSQFGTMGKPYHAGLAAQTGVEVARAAKAGFISTSDGIDGPQGFGPTHAAQADNTVFERPGQHWDILSISHKFHACCHGTHAMLEALAQIECAAPDIAEMQLWTHPRWMSVCNIPHPKTGMEVKFSFAHCAAMALSGVDTSALDSFSDEIARDSFLSALASRVHVVADDNIAETAARVEVTLRSGAAFTAEHNLNQTMTIETRREKLEAKSRALLGPRAEPLIDAVGSLPDVPTLCGLLRSA</sequence>
<evidence type="ECO:0000259" key="3">
    <source>
        <dbReference type="Pfam" id="PF19305"/>
    </source>
</evidence>
<evidence type="ECO:0000259" key="2">
    <source>
        <dbReference type="Pfam" id="PF03972"/>
    </source>
</evidence>
<dbReference type="PANTHER" id="PTHR16943">
    <property type="entry name" value="2-METHYLCITRATE DEHYDRATASE-RELATED"/>
    <property type="match status" value="1"/>
</dbReference>
<dbReference type="InterPro" id="IPR045337">
    <property type="entry name" value="MmgE_PrpD_C"/>
</dbReference>
<proteinExistence type="inferred from homology"/>
<dbReference type="InterPro" id="IPR042183">
    <property type="entry name" value="MmgE/PrpD_sf_1"/>
</dbReference>
<dbReference type="Pfam" id="PF19305">
    <property type="entry name" value="MmgE_PrpD_C"/>
    <property type="match status" value="1"/>
</dbReference>
<feature type="domain" description="MmgE/PrpD C-terminal" evidence="3">
    <location>
        <begin position="265"/>
        <end position="410"/>
    </location>
</feature>
<dbReference type="AlphaFoldDB" id="A0A1I0PUR3"/>
<name>A0A1I0PUR3_9RHOB</name>
<dbReference type="GO" id="GO:0016829">
    <property type="term" value="F:lyase activity"/>
    <property type="evidence" value="ECO:0007669"/>
    <property type="project" value="InterPro"/>
</dbReference>